<dbReference type="InterPro" id="IPR013324">
    <property type="entry name" value="RNA_pol_sigma_r3/r4-like"/>
</dbReference>
<proteinExistence type="inferred from homology"/>
<evidence type="ECO:0000259" key="6">
    <source>
        <dbReference type="Pfam" id="PF04545"/>
    </source>
</evidence>
<dbReference type="AlphaFoldDB" id="A0A4U1IQU8"/>
<evidence type="ECO:0000313" key="8">
    <source>
        <dbReference type="Proteomes" id="UP000309215"/>
    </source>
</evidence>
<dbReference type="Pfam" id="PF04545">
    <property type="entry name" value="Sigma70_r4"/>
    <property type="match status" value="1"/>
</dbReference>
<evidence type="ECO:0000256" key="3">
    <source>
        <dbReference type="ARBA" id="ARBA00023082"/>
    </source>
</evidence>
<dbReference type="GO" id="GO:0003677">
    <property type="term" value="F:DNA binding"/>
    <property type="evidence" value="ECO:0007669"/>
    <property type="project" value="UniProtKB-KW"/>
</dbReference>
<keyword evidence="3" id="KW-0731">Sigma factor</keyword>
<dbReference type="InterPro" id="IPR036388">
    <property type="entry name" value="WH-like_DNA-bd_sf"/>
</dbReference>
<dbReference type="InterPro" id="IPR011745">
    <property type="entry name" value="RNA_pol_sigma70_MYXXA"/>
</dbReference>
<dbReference type="EMBL" id="SSMQ01000085">
    <property type="protein sequence ID" value="TKC96513.1"/>
    <property type="molecule type" value="Genomic_DNA"/>
</dbReference>
<dbReference type="Gene3D" id="1.10.1740.10">
    <property type="match status" value="1"/>
</dbReference>
<dbReference type="Proteomes" id="UP000309215">
    <property type="component" value="Unassembled WGS sequence"/>
</dbReference>
<comment type="similarity">
    <text evidence="1">Belongs to the sigma-70 factor family. ECF subfamily.</text>
</comment>
<sequence>MTAPSCRLTEVFLAQESGQGAARHEGQDALGGLLERAVASARAPWPEIDVPAEAFVRWLSTRLPAGDVETLERALGTLRLGDLYLACACERGDRAALAAFERSYIPDLAAAIQQVDRSGSHADDVLQVLRQKLFVGEPGTGPKIREYGGRGELRRWLRAVAVRASIDALRAAREIPVEDELLDAIEVPADHPELSHLKRTSLAELKLALRDALGALSARERTLLQQYYLDGANLEALAALYRVSPSAVSRSLAKTRATLMGRVRNALMARLRLSGREVDNILLLVQSQLEVSRSMLDGRS</sequence>
<dbReference type="GO" id="GO:0006352">
    <property type="term" value="P:DNA-templated transcription initiation"/>
    <property type="evidence" value="ECO:0007669"/>
    <property type="project" value="InterPro"/>
</dbReference>
<accession>A0A4U1IQU8</accession>
<dbReference type="InterPro" id="IPR014284">
    <property type="entry name" value="RNA_pol_sigma-70_dom"/>
</dbReference>
<dbReference type="SUPFAM" id="SSF88659">
    <property type="entry name" value="Sigma3 and sigma4 domains of RNA polymerase sigma factors"/>
    <property type="match status" value="1"/>
</dbReference>
<keyword evidence="5" id="KW-0804">Transcription</keyword>
<gene>
    <name evidence="7" type="ORF">E8A74_45080</name>
</gene>
<dbReference type="SUPFAM" id="SSF88946">
    <property type="entry name" value="Sigma2 domain of RNA polymerase sigma factors"/>
    <property type="match status" value="1"/>
</dbReference>
<dbReference type="PANTHER" id="PTHR43133:SF8">
    <property type="entry name" value="RNA POLYMERASE SIGMA FACTOR HI_1459-RELATED"/>
    <property type="match status" value="1"/>
</dbReference>
<evidence type="ECO:0000256" key="4">
    <source>
        <dbReference type="ARBA" id="ARBA00023125"/>
    </source>
</evidence>
<dbReference type="PANTHER" id="PTHR43133">
    <property type="entry name" value="RNA POLYMERASE ECF-TYPE SIGMA FACTO"/>
    <property type="match status" value="1"/>
</dbReference>
<organism evidence="7 8">
    <name type="scientific">Polyangium fumosum</name>
    <dbReference type="NCBI Taxonomy" id="889272"/>
    <lineage>
        <taxon>Bacteria</taxon>
        <taxon>Pseudomonadati</taxon>
        <taxon>Myxococcota</taxon>
        <taxon>Polyangia</taxon>
        <taxon>Polyangiales</taxon>
        <taxon>Polyangiaceae</taxon>
        <taxon>Polyangium</taxon>
    </lineage>
</organism>
<dbReference type="InterPro" id="IPR007630">
    <property type="entry name" value="RNA_pol_sigma70_r4"/>
</dbReference>
<comment type="caution">
    <text evidence="7">The sequence shown here is derived from an EMBL/GenBank/DDBJ whole genome shotgun (WGS) entry which is preliminary data.</text>
</comment>
<dbReference type="Gene3D" id="1.10.10.10">
    <property type="entry name" value="Winged helix-like DNA-binding domain superfamily/Winged helix DNA-binding domain"/>
    <property type="match status" value="1"/>
</dbReference>
<name>A0A4U1IQU8_9BACT</name>
<keyword evidence="2" id="KW-0805">Transcription regulation</keyword>
<dbReference type="NCBIfam" id="TIGR02937">
    <property type="entry name" value="sigma70-ECF"/>
    <property type="match status" value="1"/>
</dbReference>
<dbReference type="InterPro" id="IPR039425">
    <property type="entry name" value="RNA_pol_sigma-70-like"/>
</dbReference>
<feature type="domain" description="RNA polymerase sigma-70 region 4" evidence="6">
    <location>
        <begin position="212"/>
        <end position="256"/>
    </location>
</feature>
<reference evidence="7 8" key="1">
    <citation type="submission" date="2019-04" db="EMBL/GenBank/DDBJ databases">
        <authorList>
            <person name="Li Y."/>
            <person name="Wang J."/>
        </authorList>
    </citation>
    <scope>NUCLEOTIDE SEQUENCE [LARGE SCALE GENOMIC DNA]</scope>
    <source>
        <strain evidence="7 8">DSM 14668</strain>
    </source>
</reference>
<evidence type="ECO:0000256" key="5">
    <source>
        <dbReference type="ARBA" id="ARBA00023163"/>
    </source>
</evidence>
<dbReference type="GO" id="GO:0016987">
    <property type="term" value="F:sigma factor activity"/>
    <property type="evidence" value="ECO:0007669"/>
    <property type="project" value="UniProtKB-KW"/>
</dbReference>
<protein>
    <submittedName>
        <fullName evidence="7">Sigma-70 family RNA polymerase sigma factor</fullName>
    </submittedName>
</protein>
<dbReference type="NCBIfam" id="TIGR03001">
    <property type="entry name" value="Sig-70_gmx1"/>
    <property type="match status" value="1"/>
</dbReference>
<dbReference type="RefSeq" id="WP_136935355.1">
    <property type="nucleotide sequence ID" value="NZ_SSMQ01000085.1"/>
</dbReference>
<keyword evidence="4" id="KW-0238">DNA-binding</keyword>
<evidence type="ECO:0000256" key="1">
    <source>
        <dbReference type="ARBA" id="ARBA00010641"/>
    </source>
</evidence>
<keyword evidence="8" id="KW-1185">Reference proteome</keyword>
<evidence type="ECO:0000256" key="2">
    <source>
        <dbReference type="ARBA" id="ARBA00023015"/>
    </source>
</evidence>
<evidence type="ECO:0000313" key="7">
    <source>
        <dbReference type="EMBL" id="TKC96513.1"/>
    </source>
</evidence>
<dbReference type="InterPro" id="IPR013325">
    <property type="entry name" value="RNA_pol_sigma_r2"/>
</dbReference>
<dbReference type="OrthoDB" id="5381466at2"/>